<evidence type="ECO:0000256" key="1">
    <source>
        <dbReference type="SAM" id="MobiDB-lite"/>
    </source>
</evidence>
<dbReference type="RefSeq" id="WP_121900551.1">
    <property type="nucleotide sequence ID" value="NZ_REFW01000001.1"/>
</dbReference>
<organism evidence="2 3">
    <name type="scientific">Tessaracoccus antarcticus</name>
    <dbReference type="NCBI Taxonomy" id="2479848"/>
    <lineage>
        <taxon>Bacteria</taxon>
        <taxon>Bacillati</taxon>
        <taxon>Actinomycetota</taxon>
        <taxon>Actinomycetes</taxon>
        <taxon>Propionibacteriales</taxon>
        <taxon>Propionibacteriaceae</taxon>
        <taxon>Tessaracoccus</taxon>
    </lineage>
</organism>
<evidence type="ECO:0008006" key="4">
    <source>
        <dbReference type="Google" id="ProtNLM"/>
    </source>
</evidence>
<sequence>MSQTPQNITHDELRQTGLSTSDIDTRIRRGTLMRLRRGVYSAPEARTPEEQHRHLIHASTTVVTDSNVVSHVSAGVLHGLPVPRHQLELVTMTRLTSGHGEHSERMRVRHTALAADEVTTLEGLRVTTLARTVFDLARSLPFEWGVMACDDALRQGLNPAVLHMAARRHPRLRGAPRARRVIAFGNPLSESAAESLSRVQIARAGLPAPELQFELFDSDGVFVSRSDFAWPELHLVGEVDGKAKYGSLLRPGQEPADAIMAEKRREESIRQQGFWVVRWDWETAWNEHELASLIRRAMQWRR</sequence>
<comment type="caution">
    <text evidence="2">The sequence shown here is derived from an EMBL/GenBank/DDBJ whole genome shotgun (WGS) entry which is preliminary data.</text>
</comment>
<proteinExistence type="predicted"/>
<keyword evidence="3" id="KW-1185">Reference proteome</keyword>
<dbReference type="Proteomes" id="UP000275256">
    <property type="component" value="Unassembled WGS sequence"/>
</dbReference>
<feature type="region of interest" description="Disordered" evidence="1">
    <location>
        <begin position="1"/>
        <end position="22"/>
    </location>
</feature>
<evidence type="ECO:0000313" key="2">
    <source>
        <dbReference type="EMBL" id="RMB62003.1"/>
    </source>
</evidence>
<name>A0A3M0GK55_9ACTN</name>
<accession>A0A3M0GK55</accession>
<dbReference type="OrthoDB" id="5143202at2"/>
<reference evidence="2 3" key="1">
    <citation type="submission" date="2018-10" db="EMBL/GenBank/DDBJ databases">
        <title>Tessaracoccus antarcticuss sp. nov., isolated from sediment.</title>
        <authorList>
            <person name="Zhou L.Y."/>
            <person name="Du Z.J."/>
        </authorList>
    </citation>
    <scope>NUCLEOTIDE SEQUENCE [LARGE SCALE GENOMIC DNA]</scope>
    <source>
        <strain evidence="2 3">JDX10</strain>
    </source>
</reference>
<gene>
    <name evidence="2" type="ORF">EAX62_05290</name>
</gene>
<protein>
    <recommendedName>
        <fullName evidence="4">Transcriptional regulator, AbiEi antitoxin, Type IV TA system</fullName>
    </recommendedName>
</protein>
<dbReference type="AlphaFoldDB" id="A0A3M0GK55"/>
<evidence type="ECO:0000313" key="3">
    <source>
        <dbReference type="Proteomes" id="UP000275256"/>
    </source>
</evidence>
<dbReference type="EMBL" id="REFW01000001">
    <property type="protein sequence ID" value="RMB62003.1"/>
    <property type="molecule type" value="Genomic_DNA"/>
</dbReference>